<feature type="compositionally biased region" description="Acidic residues" evidence="1">
    <location>
        <begin position="119"/>
        <end position="132"/>
    </location>
</feature>
<dbReference type="AlphaFoldDB" id="A0A7S2ZNK3"/>
<evidence type="ECO:0000313" key="3">
    <source>
        <dbReference type="EMBL" id="CAE0046105.1"/>
    </source>
</evidence>
<dbReference type="PANTHER" id="PTHR12722:SF0">
    <property type="entry name" value="PROTEIN FAM50A"/>
    <property type="match status" value="1"/>
</dbReference>
<dbReference type="Pfam" id="PF04921">
    <property type="entry name" value="XAP5"/>
    <property type="match status" value="1"/>
</dbReference>
<evidence type="ECO:0000256" key="1">
    <source>
        <dbReference type="SAM" id="MobiDB-lite"/>
    </source>
</evidence>
<protein>
    <recommendedName>
        <fullName evidence="2">FAM50A/XAP5 C-terminal domain-containing protein</fullName>
    </recommendedName>
</protein>
<dbReference type="InterPro" id="IPR048337">
    <property type="entry name" value="FAM50A/XAP5_C"/>
</dbReference>
<feature type="compositionally biased region" description="Basic and acidic residues" evidence="1">
    <location>
        <begin position="10"/>
        <end position="32"/>
    </location>
</feature>
<organism evidence="3">
    <name type="scientific">Rhodosorus marinus</name>
    <dbReference type="NCBI Taxonomy" id="101924"/>
    <lineage>
        <taxon>Eukaryota</taxon>
        <taxon>Rhodophyta</taxon>
        <taxon>Stylonematophyceae</taxon>
        <taxon>Stylonematales</taxon>
        <taxon>Stylonemataceae</taxon>
        <taxon>Rhodosorus</taxon>
    </lineage>
</organism>
<feature type="compositionally biased region" description="Basic and acidic residues" evidence="1">
    <location>
        <begin position="87"/>
        <end position="103"/>
    </location>
</feature>
<dbReference type="EMBL" id="HBHW01018334">
    <property type="protein sequence ID" value="CAE0046106.1"/>
    <property type="molecule type" value="Transcribed_RNA"/>
</dbReference>
<feature type="compositionally biased region" description="Polar residues" evidence="1">
    <location>
        <begin position="133"/>
        <end position="144"/>
    </location>
</feature>
<dbReference type="GO" id="GO:0005634">
    <property type="term" value="C:nucleus"/>
    <property type="evidence" value="ECO:0007669"/>
    <property type="project" value="InterPro"/>
</dbReference>
<evidence type="ECO:0000259" key="2">
    <source>
        <dbReference type="Pfam" id="PF04921"/>
    </source>
</evidence>
<feature type="domain" description="FAM50A/XAP5 C-terminal" evidence="2">
    <location>
        <begin position="211"/>
        <end position="345"/>
    </location>
</feature>
<gene>
    <name evidence="3" type="ORF">RMAR00112_LOCUS14082</name>
    <name evidence="4" type="ORF">RMAR00112_LOCUS14083</name>
    <name evidence="5" type="ORF">RMAR00112_LOCUS14084</name>
</gene>
<feature type="compositionally biased region" description="Basic residues" evidence="1">
    <location>
        <begin position="104"/>
        <end position="113"/>
    </location>
</feature>
<dbReference type="EMBL" id="HBHW01018335">
    <property type="protein sequence ID" value="CAE0046107.1"/>
    <property type="molecule type" value="Transcribed_RNA"/>
</dbReference>
<feature type="region of interest" description="Disordered" evidence="1">
    <location>
        <begin position="87"/>
        <end position="184"/>
    </location>
</feature>
<dbReference type="InterPro" id="IPR007005">
    <property type="entry name" value="XAP5"/>
</dbReference>
<sequence>MASYTGTGRDTARIQHLEEERKRKREELERQKSAISEATATSKYRLGENFVSHKESVEDLLKKDTVGLVSFQDFKAKRQYLEQRAAEELEKREAARREEETLARKNRLRKANKAKLSFADEEDSEDSDESSDIDTNANATNESKSAGEMSEPKETKETGVDQNNKRRLGKNPSANTTFLPDRDREIAEKAERERLRQEWENEQRVMKERMIKITYSYWDGSGHRRTLSCKMGTTIGKFLAMVQLEFHDLRNVSADMLMYIKEDLIIPHHYSFYDFIATKARGKSGPLFNFDVHDDVRIVNDASKEKEDAHAGKVVERRWYERNKHIFPASRWEVYDKNKNYGEYTIHGGEVN</sequence>
<proteinExistence type="predicted"/>
<feature type="region of interest" description="Disordered" evidence="1">
    <location>
        <begin position="1"/>
        <end position="40"/>
    </location>
</feature>
<evidence type="ECO:0000313" key="5">
    <source>
        <dbReference type="EMBL" id="CAE0046107.1"/>
    </source>
</evidence>
<feature type="compositionally biased region" description="Basic and acidic residues" evidence="1">
    <location>
        <begin position="150"/>
        <end position="159"/>
    </location>
</feature>
<dbReference type="GO" id="GO:0006325">
    <property type="term" value="P:chromatin organization"/>
    <property type="evidence" value="ECO:0007669"/>
    <property type="project" value="TreeGrafter"/>
</dbReference>
<dbReference type="PANTHER" id="PTHR12722">
    <property type="entry name" value="XAP-5 PROTEIN-RELATED"/>
    <property type="match status" value="1"/>
</dbReference>
<name>A0A7S2ZNK3_9RHOD</name>
<accession>A0A7S2ZNK3</accession>
<evidence type="ECO:0000313" key="4">
    <source>
        <dbReference type="EMBL" id="CAE0046106.1"/>
    </source>
</evidence>
<dbReference type="EMBL" id="HBHW01018333">
    <property type="protein sequence ID" value="CAE0046105.1"/>
    <property type="molecule type" value="Transcribed_RNA"/>
</dbReference>
<reference evidence="3" key="1">
    <citation type="submission" date="2021-01" db="EMBL/GenBank/DDBJ databases">
        <authorList>
            <person name="Corre E."/>
            <person name="Pelletier E."/>
            <person name="Niang G."/>
            <person name="Scheremetjew M."/>
            <person name="Finn R."/>
            <person name="Kale V."/>
            <person name="Holt S."/>
            <person name="Cochrane G."/>
            <person name="Meng A."/>
            <person name="Brown T."/>
            <person name="Cohen L."/>
        </authorList>
    </citation>
    <scope>NUCLEOTIDE SEQUENCE</scope>
    <source>
        <strain evidence="3">CCMP 769</strain>
    </source>
</reference>